<evidence type="ECO:0000259" key="1">
    <source>
        <dbReference type="Pfam" id="PF03781"/>
    </source>
</evidence>
<proteinExistence type="predicted"/>
<dbReference type="SUPFAM" id="SSF56436">
    <property type="entry name" value="C-type lectin-like"/>
    <property type="match status" value="1"/>
</dbReference>
<name>A0A537J6L5_9BACT</name>
<feature type="domain" description="Sulfatase-modifying factor enzyme-like" evidence="1">
    <location>
        <begin position="131"/>
        <end position="330"/>
    </location>
</feature>
<gene>
    <name evidence="2" type="ORF">E6H03_10785</name>
</gene>
<sequence length="338" mass="37556">MTSPWTLEALMFLGLQWGALAHGQNTLAEQNQRLFLELQQVHGLTDAQMSKIRSIFAGSRVIGQGNPAITRHPMTPAQCRTRVQESGATYGNPTLERICGAKFMAPLYDPSHESPESSNACIDQFEFPDIPCEYPVVWVKAKEAAELCAAEGKRLCDAHEWEGACDGRLEAPDYPFELARGVAPEVAIRNMRLAHNRQYAPSQRWSYGPTYQRGICATGSTKSADCNGGSWTQCGSNTYPAGSFPACHSPLDVYDLNGNAAEHMNLPIAPDQMSSRGSKTLGYTEMKGSWFIFDTYRAHEDWCRWRAPFWHGTRVLAPDSHANYHLGFRCCNTLTKSP</sequence>
<dbReference type="Gene3D" id="3.90.1580.10">
    <property type="entry name" value="paralog of FGE (formylglycine-generating enzyme)"/>
    <property type="match status" value="1"/>
</dbReference>
<dbReference type="InterPro" id="IPR005532">
    <property type="entry name" value="SUMF_dom"/>
</dbReference>
<dbReference type="InterPro" id="IPR016187">
    <property type="entry name" value="CTDL_fold"/>
</dbReference>
<protein>
    <submittedName>
        <fullName evidence="2">Formylglycine-generating enzyme family protein</fullName>
    </submittedName>
</protein>
<dbReference type="Pfam" id="PF03781">
    <property type="entry name" value="FGE-sulfatase"/>
    <property type="match status" value="1"/>
</dbReference>
<comment type="caution">
    <text evidence="2">The sequence shown here is derived from an EMBL/GenBank/DDBJ whole genome shotgun (WGS) entry which is preliminary data.</text>
</comment>
<dbReference type="Proteomes" id="UP000318093">
    <property type="component" value="Unassembled WGS sequence"/>
</dbReference>
<dbReference type="AlphaFoldDB" id="A0A537J6L5"/>
<organism evidence="2 3">
    <name type="scientific">Candidatus Segetimicrobium genomatis</name>
    <dbReference type="NCBI Taxonomy" id="2569760"/>
    <lineage>
        <taxon>Bacteria</taxon>
        <taxon>Bacillati</taxon>
        <taxon>Candidatus Sysuimicrobiota</taxon>
        <taxon>Candidatus Sysuimicrobiia</taxon>
        <taxon>Candidatus Sysuimicrobiales</taxon>
        <taxon>Candidatus Segetimicrobiaceae</taxon>
        <taxon>Candidatus Segetimicrobium</taxon>
    </lineage>
</organism>
<accession>A0A537J6L5</accession>
<reference evidence="2 3" key="1">
    <citation type="journal article" date="2019" name="Nat. Microbiol.">
        <title>Mediterranean grassland soil C-N compound turnover is dependent on rainfall and depth, and is mediated by genomically divergent microorganisms.</title>
        <authorList>
            <person name="Diamond S."/>
            <person name="Andeer P.F."/>
            <person name="Li Z."/>
            <person name="Crits-Christoph A."/>
            <person name="Burstein D."/>
            <person name="Anantharaman K."/>
            <person name="Lane K.R."/>
            <person name="Thomas B.C."/>
            <person name="Pan C."/>
            <person name="Northen T.R."/>
            <person name="Banfield J.F."/>
        </authorList>
    </citation>
    <scope>NUCLEOTIDE SEQUENCE [LARGE SCALE GENOMIC DNA]</scope>
    <source>
        <strain evidence="2">NP_6</strain>
    </source>
</reference>
<dbReference type="InterPro" id="IPR042095">
    <property type="entry name" value="SUMF_sf"/>
</dbReference>
<evidence type="ECO:0000313" key="3">
    <source>
        <dbReference type="Proteomes" id="UP000318093"/>
    </source>
</evidence>
<evidence type="ECO:0000313" key="2">
    <source>
        <dbReference type="EMBL" id="TMI79170.1"/>
    </source>
</evidence>
<dbReference type="EMBL" id="VBAN01000350">
    <property type="protein sequence ID" value="TMI79170.1"/>
    <property type="molecule type" value="Genomic_DNA"/>
</dbReference>